<sequence length="87" mass="10234">MSEEKNYTVAEIAFLVHEDIRLNRLSFKDHATYLFTENKIEDLDEVRRKILMAISDLISINSGYETLIVLTKVQDGSWPEDNRSRMR</sequence>
<name>X0YGL9_9ZZZZ</name>
<dbReference type="EMBL" id="BART01007221">
    <property type="protein sequence ID" value="GAG55025.1"/>
    <property type="molecule type" value="Genomic_DNA"/>
</dbReference>
<accession>X0YGL9</accession>
<reference evidence="1" key="1">
    <citation type="journal article" date="2014" name="Front. Microbiol.">
        <title>High frequency of phylogenetically diverse reductive dehalogenase-homologous genes in deep subseafloor sedimentary metagenomes.</title>
        <authorList>
            <person name="Kawai M."/>
            <person name="Futagami T."/>
            <person name="Toyoda A."/>
            <person name="Takaki Y."/>
            <person name="Nishi S."/>
            <person name="Hori S."/>
            <person name="Arai W."/>
            <person name="Tsubouchi T."/>
            <person name="Morono Y."/>
            <person name="Uchiyama I."/>
            <person name="Ito T."/>
            <person name="Fujiyama A."/>
            <person name="Inagaki F."/>
            <person name="Takami H."/>
        </authorList>
    </citation>
    <scope>NUCLEOTIDE SEQUENCE</scope>
    <source>
        <strain evidence="1">Expedition CK06-06</strain>
    </source>
</reference>
<gene>
    <name evidence="1" type="ORF">S01H4_16460</name>
</gene>
<protein>
    <submittedName>
        <fullName evidence="1">Uncharacterized protein</fullName>
    </submittedName>
</protein>
<comment type="caution">
    <text evidence="1">The sequence shown here is derived from an EMBL/GenBank/DDBJ whole genome shotgun (WGS) entry which is preliminary data.</text>
</comment>
<proteinExistence type="predicted"/>
<evidence type="ECO:0000313" key="1">
    <source>
        <dbReference type="EMBL" id="GAG55025.1"/>
    </source>
</evidence>
<organism evidence="1">
    <name type="scientific">marine sediment metagenome</name>
    <dbReference type="NCBI Taxonomy" id="412755"/>
    <lineage>
        <taxon>unclassified sequences</taxon>
        <taxon>metagenomes</taxon>
        <taxon>ecological metagenomes</taxon>
    </lineage>
</organism>
<dbReference type="AlphaFoldDB" id="X0YGL9"/>